<dbReference type="AlphaFoldDB" id="A0A2P2MWB9"/>
<name>A0A2P2MWB9_RHIMU</name>
<evidence type="ECO:0000313" key="2">
    <source>
        <dbReference type="EMBL" id="MBX34525.1"/>
    </source>
</evidence>
<organism evidence="2">
    <name type="scientific">Rhizophora mucronata</name>
    <name type="common">Asiatic mangrove</name>
    <dbReference type="NCBI Taxonomy" id="61149"/>
    <lineage>
        <taxon>Eukaryota</taxon>
        <taxon>Viridiplantae</taxon>
        <taxon>Streptophyta</taxon>
        <taxon>Embryophyta</taxon>
        <taxon>Tracheophyta</taxon>
        <taxon>Spermatophyta</taxon>
        <taxon>Magnoliopsida</taxon>
        <taxon>eudicotyledons</taxon>
        <taxon>Gunneridae</taxon>
        <taxon>Pentapetalae</taxon>
        <taxon>rosids</taxon>
        <taxon>fabids</taxon>
        <taxon>Malpighiales</taxon>
        <taxon>Rhizophoraceae</taxon>
        <taxon>Rhizophora</taxon>
    </lineage>
</organism>
<proteinExistence type="predicted"/>
<accession>A0A2P2MWB9</accession>
<reference evidence="2" key="1">
    <citation type="submission" date="2018-02" db="EMBL/GenBank/DDBJ databases">
        <title>Rhizophora mucronata_Transcriptome.</title>
        <authorList>
            <person name="Meera S.P."/>
            <person name="Sreeshan A."/>
            <person name="Augustine A."/>
        </authorList>
    </citation>
    <scope>NUCLEOTIDE SEQUENCE</scope>
    <source>
        <tissue evidence="2">Leaf</tissue>
    </source>
</reference>
<keyword evidence="1" id="KW-0472">Membrane</keyword>
<sequence>MKKCLCGMFYTGMCFYFMLTNLGLLMHFYIDDSKLSTQNIKC</sequence>
<keyword evidence="1" id="KW-1133">Transmembrane helix</keyword>
<protein>
    <submittedName>
        <fullName evidence="2">Uncharacterized protein</fullName>
    </submittedName>
</protein>
<feature type="transmembrane region" description="Helical" evidence="1">
    <location>
        <begin position="7"/>
        <end position="30"/>
    </location>
</feature>
<dbReference type="EMBL" id="GGEC01054041">
    <property type="protein sequence ID" value="MBX34525.1"/>
    <property type="molecule type" value="Transcribed_RNA"/>
</dbReference>
<keyword evidence="1" id="KW-0812">Transmembrane</keyword>
<evidence type="ECO:0000256" key="1">
    <source>
        <dbReference type="SAM" id="Phobius"/>
    </source>
</evidence>